<dbReference type="Gene3D" id="3.20.20.190">
    <property type="entry name" value="Phosphatidylinositol (PI) phosphodiesterase"/>
    <property type="match status" value="1"/>
</dbReference>
<comment type="caution">
    <text evidence="2">The sequence shown here is derived from an EMBL/GenBank/DDBJ whole genome shotgun (WGS) entry which is preliminary data.</text>
</comment>
<dbReference type="GO" id="GO:0008081">
    <property type="term" value="F:phosphoric diester hydrolase activity"/>
    <property type="evidence" value="ECO:0007669"/>
    <property type="project" value="InterPro"/>
</dbReference>
<gene>
    <name evidence="2" type="ORF">BXY64_0420</name>
</gene>
<organism evidence="2 3">
    <name type="scientific">Marinifilum flexuosum</name>
    <dbReference type="NCBI Taxonomy" id="1117708"/>
    <lineage>
        <taxon>Bacteria</taxon>
        <taxon>Pseudomonadati</taxon>
        <taxon>Bacteroidota</taxon>
        <taxon>Bacteroidia</taxon>
        <taxon>Marinilabiliales</taxon>
        <taxon>Marinifilaceae</taxon>
    </lineage>
</organism>
<keyword evidence="3" id="KW-1185">Reference proteome</keyword>
<sequence length="284" mass="32224">MTTKKRKYKKILLLILCIPILYGGFHYIKLTTFSKTITHSSLSVIAHRGASANAPENTLAAVKQALNERADMIEIDVHLSKDGKICVMHDNKVNRTTNGKGRIKNLDWQYIQNLDAGAWYSSDFKGEKVPLLQEVLNCVSGQSKLIIEIKNKSSYYPGIEKKVVDCIQQHKAENWCIVQSFHEDVLEKVHQLAPKLELHKLEVFVISSLNIAFGKAPHLFRPKDYITSYNVNCFFLSEGIVQKLHQLHKKVNAWTCDSPSVVKRMKYIGVDGVITNEPAAIEKY</sequence>
<dbReference type="InterPro" id="IPR030395">
    <property type="entry name" value="GP_PDE_dom"/>
</dbReference>
<dbReference type="PANTHER" id="PTHR46211:SF14">
    <property type="entry name" value="GLYCEROPHOSPHODIESTER PHOSPHODIESTERASE"/>
    <property type="match status" value="1"/>
</dbReference>
<evidence type="ECO:0000313" key="3">
    <source>
        <dbReference type="Proteomes" id="UP000284531"/>
    </source>
</evidence>
<proteinExistence type="predicted"/>
<dbReference type="InterPro" id="IPR017946">
    <property type="entry name" value="PLC-like_Pdiesterase_TIM-brl"/>
</dbReference>
<dbReference type="RefSeq" id="WP_120238309.1">
    <property type="nucleotide sequence ID" value="NZ_RAPQ01000008.1"/>
</dbReference>
<reference evidence="2 3" key="1">
    <citation type="submission" date="2018-09" db="EMBL/GenBank/DDBJ databases">
        <title>Genomic Encyclopedia of Archaeal and Bacterial Type Strains, Phase II (KMG-II): from individual species to whole genera.</title>
        <authorList>
            <person name="Goeker M."/>
        </authorList>
    </citation>
    <scope>NUCLEOTIDE SEQUENCE [LARGE SCALE GENOMIC DNA]</scope>
    <source>
        <strain evidence="2 3">DSM 21950</strain>
    </source>
</reference>
<dbReference type="OrthoDB" id="9776255at2"/>
<dbReference type="Pfam" id="PF03009">
    <property type="entry name" value="GDPD"/>
    <property type="match status" value="1"/>
</dbReference>
<evidence type="ECO:0000259" key="1">
    <source>
        <dbReference type="PROSITE" id="PS51704"/>
    </source>
</evidence>
<dbReference type="SUPFAM" id="SSF51695">
    <property type="entry name" value="PLC-like phosphodiesterases"/>
    <property type="match status" value="1"/>
</dbReference>
<protein>
    <submittedName>
        <fullName evidence="2">Glycerophosphoryl diester phosphodiesterase</fullName>
    </submittedName>
</protein>
<dbReference type="GO" id="GO:0006629">
    <property type="term" value="P:lipid metabolic process"/>
    <property type="evidence" value="ECO:0007669"/>
    <property type="project" value="InterPro"/>
</dbReference>
<feature type="domain" description="GP-PDE" evidence="1">
    <location>
        <begin position="42"/>
        <end position="284"/>
    </location>
</feature>
<dbReference type="PANTHER" id="PTHR46211">
    <property type="entry name" value="GLYCEROPHOSPHORYL DIESTER PHOSPHODIESTERASE"/>
    <property type="match status" value="1"/>
</dbReference>
<dbReference type="AlphaFoldDB" id="A0A419X6Q6"/>
<dbReference type="Proteomes" id="UP000284531">
    <property type="component" value="Unassembled WGS sequence"/>
</dbReference>
<dbReference type="EMBL" id="RAPQ01000008">
    <property type="protein sequence ID" value="RKE03416.1"/>
    <property type="molecule type" value="Genomic_DNA"/>
</dbReference>
<accession>A0A419X6Q6</accession>
<evidence type="ECO:0000313" key="2">
    <source>
        <dbReference type="EMBL" id="RKE03416.1"/>
    </source>
</evidence>
<dbReference type="PROSITE" id="PS51704">
    <property type="entry name" value="GP_PDE"/>
    <property type="match status" value="1"/>
</dbReference>
<name>A0A419X6Q6_9BACT</name>